<accession>A0A840X677</accession>
<evidence type="ECO:0000313" key="4">
    <source>
        <dbReference type="Proteomes" id="UP000552883"/>
    </source>
</evidence>
<keyword evidence="2" id="KW-1133">Transmembrane helix</keyword>
<feature type="transmembrane region" description="Helical" evidence="2">
    <location>
        <begin position="31"/>
        <end position="48"/>
    </location>
</feature>
<dbReference type="EMBL" id="JACHBS010000001">
    <property type="protein sequence ID" value="MBB5618043.1"/>
    <property type="molecule type" value="Genomic_DNA"/>
</dbReference>
<evidence type="ECO:0000256" key="2">
    <source>
        <dbReference type="SAM" id="Phobius"/>
    </source>
</evidence>
<feature type="transmembrane region" description="Helical" evidence="2">
    <location>
        <begin position="60"/>
        <end position="80"/>
    </location>
</feature>
<evidence type="ECO:0000313" key="3">
    <source>
        <dbReference type="EMBL" id="MBB5618043.1"/>
    </source>
</evidence>
<organism evidence="3 4">
    <name type="scientific">Microcella frigidaquae</name>
    <dbReference type="NCBI Taxonomy" id="424758"/>
    <lineage>
        <taxon>Bacteria</taxon>
        <taxon>Bacillati</taxon>
        <taxon>Actinomycetota</taxon>
        <taxon>Actinomycetes</taxon>
        <taxon>Micrococcales</taxon>
        <taxon>Microbacteriaceae</taxon>
        <taxon>Microcella</taxon>
    </lineage>
</organism>
<name>A0A840X677_9MICO</name>
<gene>
    <name evidence="3" type="ORF">BJ959_001539</name>
</gene>
<feature type="transmembrane region" description="Helical" evidence="2">
    <location>
        <begin position="128"/>
        <end position="150"/>
    </location>
</feature>
<feature type="transmembrane region" description="Helical" evidence="2">
    <location>
        <begin position="86"/>
        <end position="107"/>
    </location>
</feature>
<dbReference type="AlphaFoldDB" id="A0A840X677"/>
<sequence length="190" mass="18421">MSRWFVAMPAAGAASIHGAAAVTATDGGVGAVLGLVAAAELVIAVGVAMRARRLPAPQVISLALVTPVLLWAMLLLIAVTADAPSLASALVTVPLAAASLLGLIAAASAGADARRTRVGARVCPARGAVALAAAVALTHTVAAPAVAAALPAAPASAALPENAPPPAPSIEFGSHEGHDMTGHDMPGHTD</sequence>
<comment type="caution">
    <text evidence="3">The sequence shown here is derived from an EMBL/GenBank/DDBJ whole genome shotgun (WGS) entry which is preliminary data.</text>
</comment>
<keyword evidence="2" id="KW-0472">Membrane</keyword>
<feature type="region of interest" description="Disordered" evidence="1">
    <location>
        <begin position="159"/>
        <end position="190"/>
    </location>
</feature>
<keyword evidence="4" id="KW-1185">Reference proteome</keyword>
<keyword evidence="2" id="KW-0812">Transmembrane</keyword>
<reference evidence="3 4" key="1">
    <citation type="submission" date="2020-08" db="EMBL/GenBank/DDBJ databases">
        <title>Sequencing the genomes of 1000 actinobacteria strains.</title>
        <authorList>
            <person name="Klenk H.-P."/>
        </authorList>
    </citation>
    <scope>NUCLEOTIDE SEQUENCE [LARGE SCALE GENOMIC DNA]</scope>
    <source>
        <strain evidence="3 4">DSM 23889</strain>
    </source>
</reference>
<proteinExistence type="predicted"/>
<evidence type="ECO:0000256" key="1">
    <source>
        <dbReference type="SAM" id="MobiDB-lite"/>
    </source>
</evidence>
<protein>
    <submittedName>
        <fullName evidence="3">Uncharacterized protein</fullName>
    </submittedName>
</protein>
<dbReference type="Proteomes" id="UP000552883">
    <property type="component" value="Unassembled WGS sequence"/>
</dbReference>
<feature type="compositionally biased region" description="Basic and acidic residues" evidence="1">
    <location>
        <begin position="173"/>
        <end position="190"/>
    </location>
</feature>
<dbReference type="RefSeq" id="WP_153981261.1">
    <property type="nucleotide sequence ID" value="NZ_BAAANZ010000005.1"/>
</dbReference>